<dbReference type="Gene3D" id="1.10.8.60">
    <property type="match status" value="1"/>
</dbReference>
<dbReference type="GO" id="GO:0009360">
    <property type="term" value="C:DNA polymerase III complex"/>
    <property type="evidence" value="ECO:0007669"/>
    <property type="project" value="InterPro"/>
</dbReference>
<feature type="domain" description="DNA polymerase III delta N-terminal" evidence="9">
    <location>
        <begin position="37"/>
        <end position="152"/>
    </location>
</feature>
<accession>A0A3B0SVA2</accession>
<feature type="domain" description="DNA polymerase III delta subunit-like C-terminal" evidence="10">
    <location>
        <begin position="228"/>
        <end position="330"/>
    </location>
</feature>
<dbReference type="Gene3D" id="1.20.272.10">
    <property type="match status" value="1"/>
</dbReference>
<evidence type="ECO:0000256" key="6">
    <source>
        <dbReference type="ARBA" id="ARBA00022932"/>
    </source>
</evidence>
<dbReference type="SUPFAM" id="SSF48019">
    <property type="entry name" value="post-AAA+ oligomerization domain-like"/>
    <property type="match status" value="1"/>
</dbReference>
<comment type="similarity">
    <text evidence="7">Belongs to the DNA polymerase HolA subunit family.</text>
</comment>
<evidence type="ECO:0000256" key="3">
    <source>
        <dbReference type="ARBA" id="ARBA00022679"/>
    </source>
</evidence>
<evidence type="ECO:0000259" key="10">
    <source>
        <dbReference type="Pfam" id="PF21694"/>
    </source>
</evidence>
<dbReference type="InterPro" id="IPR005790">
    <property type="entry name" value="DNA_polIII_delta"/>
</dbReference>
<evidence type="ECO:0000256" key="5">
    <source>
        <dbReference type="ARBA" id="ARBA00022705"/>
    </source>
</evidence>
<keyword evidence="4 11" id="KW-0548">Nucleotidyltransferase</keyword>
<sequence length="350" mass="40332">MPENSEDAYHKFDDFFWMDEVKQIVSDINAGNIKPIYLLTGDEPYYIDRVASYIEKKVLTEEERGFNQIVLYGKEVTVEDIVSNAKRYPMMSERQVVIVKEAQHLARTIDKLASYAENPQPTTVLVLCYKYNKFDKRKKVYKLIKKTGVCFESKKLYENKVADWIRKVLQEKGYKISPKAAVMLVEFLGTDLSKINNELEKLQLVLTKETEITPAHIEKHIGISKDYNNFELKKAIGERNVVKATRILNYFAQNPKDNPFVVTVTLLYTFFAQLLKYHGMKDHNPRSVASLLGINPYFVNEYQVAARNYPMKKVSAIISHLRELDLKGKGVGATNVSQADLLKELLVKIM</sequence>
<dbReference type="InterPro" id="IPR010372">
    <property type="entry name" value="DNA_pol3_delta_N"/>
</dbReference>
<dbReference type="InterPro" id="IPR048466">
    <property type="entry name" value="DNA_pol3_delta-like_C"/>
</dbReference>
<keyword evidence="6" id="KW-0239">DNA-directed DNA polymerase</keyword>
<dbReference type="NCBIfam" id="TIGR01128">
    <property type="entry name" value="holA"/>
    <property type="match status" value="1"/>
</dbReference>
<keyword evidence="3 11" id="KW-0808">Transferase</keyword>
<evidence type="ECO:0000256" key="4">
    <source>
        <dbReference type="ARBA" id="ARBA00022695"/>
    </source>
</evidence>
<dbReference type="GO" id="GO:0003677">
    <property type="term" value="F:DNA binding"/>
    <property type="evidence" value="ECO:0007669"/>
    <property type="project" value="InterPro"/>
</dbReference>
<keyword evidence="5" id="KW-0235">DNA replication</keyword>
<gene>
    <name evidence="11" type="ORF">MNBD_BACTEROID03-34</name>
</gene>
<dbReference type="EC" id="2.7.7.7" evidence="1"/>
<evidence type="ECO:0000256" key="2">
    <source>
        <dbReference type="ARBA" id="ARBA00017703"/>
    </source>
</evidence>
<dbReference type="InterPro" id="IPR027417">
    <property type="entry name" value="P-loop_NTPase"/>
</dbReference>
<dbReference type="PANTHER" id="PTHR34388:SF1">
    <property type="entry name" value="DNA POLYMERASE III SUBUNIT DELTA"/>
    <property type="match status" value="1"/>
</dbReference>
<evidence type="ECO:0000256" key="7">
    <source>
        <dbReference type="ARBA" id="ARBA00034754"/>
    </source>
</evidence>
<dbReference type="EMBL" id="UOEL01000004">
    <property type="protein sequence ID" value="VAW09845.1"/>
    <property type="molecule type" value="Genomic_DNA"/>
</dbReference>
<reference evidence="11" key="1">
    <citation type="submission" date="2018-06" db="EMBL/GenBank/DDBJ databases">
        <authorList>
            <person name="Zhirakovskaya E."/>
        </authorList>
    </citation>
    <scope>NUCLEOTIDE SEQUENCE</scope>
</reference>
<dbReference type="Pfam" id="PF21694">
    <property type="entry name" value="DNA_pol3_delta_C"/>
    <property type="match status" value="1"/>
</dbReference>
<name>A0A3B0SVA2_9ZZZZ</name>
<comment type="catalytic activity">
    <reaction evidence="8">
        <text>DNA(n) + a 2'-deoxyribonucleoside 5'-triphosphate = DNA(n+1) + diphosphate</text>
        <dbReference type="Rhea" id="RHEA:22508"/>
        <dbReference type="Rhea" id="RHEA-COMP:17339"/>
        <dbReference type="Rhea" id="RHEA-COMP:17340"/>
        <dbReference type="ChEBI" id="CHEBI:33019"/>
        <dbReference type="ChEBI" id="CHEBI:61560"/>
        <dbReference type="ChEBI" id="CHEBI:173112"/>
        <dbReference type="EC" id="2.7.7.7"/>
    </reaction>
</comment>
<evidence type="ECO:0000256" key="8">
    <source>
        <dbReference type="ARBA" id="ARBA00049244"/>
    </source>
</evidence>
<dbReference type="GO" id="GO:0006261">
    <property type="term" value="P:DNA-templated DNA replication"/>
    <property type="evidence" value="ECO:0007669"/>
    <property type="project" value="TreeGrafter"/>
</dbReference>
<dbReference type="GO" id="GO:0003887">
    <property type="term" value="F:DNA-directed DNA polymerase activity"/>
    <property type="evidence" value="ECO:0007669"/>
    <property type="project" value="UniProtKB-KW"/>
</dbReference>
<dbReference type="AlphaFoldDB" id="A0A3B0SVA2"/>
<dbReference type="SUPFAM" id="SSF52540">
    <property type="entry name" value="P-loop containing nucleoside triphosphate hydrolases"/>
    <property type="match status" value="1"/>
</dbReference>
<protein>
    <recommendedName>
        <fullName evidence="2">DNA polymerase III subunit delta</fullName>
        <ecNumber evidence="1">2.7.7.7</ecNumber>
    </recommendedName>
</protein>
<dbReference type="Pfam" id="PF06144">
    <property type="entry name" value="DNA_pol3_delta"/>
    <property type="match status" value="1"/>
</dbReference>
<evidence type="ECO:0000256" key="1">
    <source>
        <dbReference type="ARBA" id="ARBA00012417"/>
    </source>
</evidence>
<dbReference type="PANTHER" id="PTHR34388">
    <property type="entry name" value="DNA POLYMERASE III SUBUNIT DELTA"/>
    <property type="match status" value="1"/>
</dbReference>
<evidence type="ECO:0000313" key="11">
    <source>
        <dbReference type="EMBL" id="VAW09845.1"/>
    </source>
</evidence>
<dbReference type="Gene3D" id="3.40.50.300">
    <property type="entry name" value="P-loop containing nucleotide triphosphate hydrolases"/>
    <property type="match status" value="1"/>
</dbReference>
<organism evidence="11">
    <name type="scientific">hydrothermal vent metagenome</name>
    <dbReference type="NCBI Taxonomy" id="652676"/>
    <lineage>
        <taxon>unclassified sequences</taxon>
        <taxon>metagenomes</taxon>
        <taxon>ecological metagenomes</taxon>
    </lineage>
</organism>
<evidence type="ECO:0000259" key="9">
    <source>
        <dbReference type="Pfam" id="PF06144"/>
    </source>
</evidence>
<dbReference type="InterPro" id="IPR008921">
    <property type="entry name" value="DNA_pol3_clamp-load_cplx_C"/>
</dbReference>
<proteinExistence type="inferred from homology"/>